<proteinExistence type="predicted"/>
<organism evidence="1 2">
    <name type="scientific">Panagrolaimus sp. PS1159</name>
    <dbReference type="NCBI Taxonomy" id="55785"/>
    <lineage>
        <taxon>Eukaryota</taxon>
        <taxon>Metazoa</taxon>
        <taxon>Ecdysozoa</taxon>
        <taxon>Nematoda</taxon>
        <taxon>Chromadorea</taxon>
        <taxon>Rhabditida</taxon>
        <taxon>Tylenchina</taxon>
        <taxon>Panagrolaimomorpha</taxon>
        <taxon>Panagrolaimoidea</taxon>
        <taxon>Panagrolaimidae</taxon>
        <taxon>Panagrolaimus</taxon>
    </lineage>
</organism>
<name>A0AC35GAB3_9BILA</name>
<evidence type="ECO:0000313" key="2">
    <source>
        <dbReference type="WBParaSite" id="PS1159_v2.g3186.t1"/>
    </source>
</evidence>
<reference evidence="2" key="1">
    <citation type="submission" date="2022-11" db="UniProtKB">
        <authorList>
            <consortium name="WormBaseParasite"/>
        </authorList>
    </citation>
    <scope>IDENTIFICATION</scope>
</reference>
<dbReference type="Proteomes" id="UP000887580">
    <property type="component" value="Unplaced"/>
</dbReference>
<accession>A0AC35GAB3</accession>
<protein>
    <submittedName>
        <fullName evidence="2">Uncharacterized protein</fullName>
    </submittedName>
</protein>
<dbReference type="WBParaSite" id="PS1159_v2.g3186.t1">
    <property type="protein sequence ID" value="PS1159_v2.g3186.t1"/>
    <property type="gene ID" value="PS1159_v2.g3186"/>
</dbReference>
<evidence type="ECO:0000313" key="1">
    <source>
        <dbReference type="Proteomes" id="UP000887580"/>
    </source>
</evidence>
<sequence>MSTEMYQIPKKLSNYDISCNAVGIDFGTTECCAAVIRKNGPELVVLDPTTRTRTMPSFIAYDETNPKCGQIVINRMWYKAEHTVYDIKRILGRNLDDIIVDPIWPFRVIQRKGKGTFIQVETYNKGKLKIESEKIAGTLLGYIKNMIEEFENRTLTDVVISVPSEISESQKAATKMAAEYSGWKNIHFIPEPVAAAFAYFNEMEIPNNSNILICDFGGGTVDICIAKVVGDNLKVLTFCGDSYLGGRDFDRLLFDHFASILTNKHGINLAKKNYILKPKCQVIKHDLSVATEIALNVGDFHPERDEIITITRDEFETMSMNLIIRTKNVILQAILKANLLKQDIDFVFQVGGGCRMPMIKKLLADIFPKANHQCSIHPDEIVAHGAALYAYYIKTCMLEQNDKLMQNLGDLMQQ</sequence>